<proteinExistence type="inferred from homology"/>
<evidence type="ECO:0000256" key="2">
    <source>
        <dbReference type="ARBA" id="ARBA00022676"/>
    </source>
</evidence>
<dbReference type="EMBL" id="JACCEM010000001">
    <property type="protein sequence ID" value="NYT47761.1"/>
    <property type="molecule type" value="Genomic_DNA"/>
</dbReference>
<name>A0A853FYQ2_9BURK</name>
<accession>A0A853FYQ2</accession>
<evidence type="ECO:0000256" key="3">
    <source>
        <dbReference type="ARBA" id="ARBA00022679"/>
    </source>
</evidence>
<dbReference type="InterPro" id="IPR001173">
    <property type="entry name" value="Glyco_trans_2-like"/>
</dbReference>
<evidence type="ECO:0000313" key="6">
    <source>
        <dbReference type="Proteomes" id="UP000559809"/>
    </source>
</evidence>
<comment type="caution">
    <text evidence="5">The sequence shown here is derived from an EMBL/GenBank/DDBJ whole genome shotgun (WGS) entry which is preliminary data.</text>
</comment>
<keyword evidence="6" id="KW-1185">Reference proteome</keyword>
<dbReference type="Pfam" id="PF00535">
    <property type="entry name" value="Glycos_transf_2"/>
    <property type="match status" value="1"/>
</dbReference>
<evidence type="ECO:0000259" key="4">
    <source>
        <dbReference type="Pfam" id="PF00535"/>
    </source>
</evidence>
<organism evidence="5 6">
    <name type="scientific">Parapusillimonas granuli</name>
    <dbReference type="NCBI Taxonomy" id="380911"/>
    <lineage>
        <taxon>Bacteria</taxon>
        <taxon>Pseudomonadati</taxon>
        <taxon>Pseudomonadota</taxon>
        <taxon>Betaproteobacteria</taxon>
        <taxon>Burkholderiales</taxon>
        <taxon>Alcaligenaceae</taxon>
        <taxon>Parapusillimonas</taxon>
    </lineage>
</organism>
<evidence type="ECO:0000256" key="1">
    <source>
        <dbReference type="ARBA" id="ARBA00006739"/>
    </source>
</evidence>
<dbReference type="AlphaFoldDB" id="A0A853FYQ2"/>
<dbReference type="PANTHER" id="PTHR43179:SF12">
    <property type="entry name" value="GALACTOFURANOSYLTRANSFERASE GLFT2"/>
    <property type="match status" value="1"/>
</dbReference>
<protein>
    <submittedName>
        <fullName evidence="5">Glycosyltransferase family 2 protein</fullName>
    </submittedName>
</protein>
<keyword evidence="3 5" id="KW-0808">Transferase</keyword>
<dbReference type="Gene3D" id="3.90.550.10">
    <property type="entry name" value="Spore Coat Polysaccharide Biosynthesis Protein SpsA, Chain A"/>
    <property type="match status" value="1"/>
</dbReference>
<keyword evidence="2" id="KW-0328">Glycosyltransferase</keyword>
<dbReference type="PANTHER" id="PTHR43179">
    <property type="entry name" value="RHAMNOSYLTRANSFERASE WBBL"/>
    <property type="match status" value="1"/>
</dbReference>
<dbReference type="CDD" id="cd02526">
    <property type="entry name" value="GT2_RfbF_like"/>
    <property type="match status" value="1"/>
</dbReference>
<dbReference type="GO" id="GO:0016757">
    <property type="term" value="F:glycosyltransferase activity"/>
    <property type="evidence" value="ECO:0007669"/>
    <property type="project" value="UniProtKB-KW"/>
</dbReference>
<reference evidence="5 6" key="1">
    <citation type="submission" date="2020-07" db="EMBL/GenBank/DDBJ databases">
        <title>Taxonomic revisions and descriptions of new bacterial species based on genomic comparisons in the high-G+C-content subgroup of the family Alcaligenaceae.</title>
        <authorList>
            <person name="Szabo A."/>
            <person name="Felfoldi T."/>
        </authorList>
    </citation>
    <scope>NUCLEOTIDE SEQUENCE [LARGE SCALE GENOMIC DNA]</scope>
    <source>
        <strain evidence="5 6">LMG 24012</strain>
    </source>
</reference>
<evidence type="ECO:0000313" key="5">
    <source>
        <dbReference type="EMBL" id="NYT47761.1"/>
    </source>
</evidence>
<sequence length="310" mass="34076">MTHDTPRVAALVVGYMPDMPVLDALLAGLPAQADTVVFVDNGGAEGILGHDPDQRARIHYIAMGGNAGLGAALNAGMEFAASQGCTHVATFDQDSELPPGLIPRLLQAHLSLRGQGVRCAAVGPRFYDRREGTVKKFPMYREQDGAIKVIAADGAGADSAAGLQEVDVLITSGMLVNLRAWREGLRYDEGLFVDYTDTDWCFRARAAGYRLFVCLDQEMGHAMSDAPPVRVFGVNLLCYPPLRRYYYFRNTIYFIRQPYVSPAWRKRLAAGLPVRFLSNVFIDRHKLAGLKMMLLGLWHGVRKRLGGYGA</sequence>
<dbReference type="Proteomes" id="UP000559809">
    <property type="component" value="Unassembled WGS sequence"/>
</dbReference>
<feature type="domain" description="Glycosyltransferase 2-like" evidence="4">
    <location>
        <begin position="22"/>
        <end position="114"/>
    </location>
</feature>
<dbReference type="SUPFAM" id="SSF53448">
    <property type="entry name" value="Nucleotide-diphospho-sugar transferases"/>
    <property type="match status" value="1"/>
</dbReference>
<comment type="similarity">
    <text evidence="1">Belongs to the glycosyltransferase 2 family.</text>
</comment>
<dbReference type="InterPro" id="IPR029044">
    <property type="entry name" value="Nucleotide-diphossugar_trans"/>
</dbReference>
<dbReference type="RefSeq" id="WP_180152795.1">
    <property type="nucleotide sequence ID" value="NZ_JACCEM010000001.1"/>
</dbReference>
<gene>
    <name evidence="5" type="ORF">H0A72_00400</name>
</gene>